<sequence>MAANNADTYEANTLKCFIESLESETVAKRCKFCRAIWLSIAIACGIFVYIAYNHTNIEVPFLLIASMAGGAFATFSGISSGNARNTEILKPYVNIEAMKERMRELET</sequence>
<comment type="caution">
    <text evidence="2">The sequence shown here is derived from an EMBL/GenBank/DDBJ whole genome shotgun (WGS) entry which is preliminary data.</text>
</comment>
<evidence type="ECO:0000313" key="3">
    <source>
        <dbReference type="Proteomes" id="UP000557193"/>
    </source>
</evidence>
<feature type="transmembrane region" description="Helical" evidence="1">
    <location>
        <begin position="59"/>
        <end position="78"/>
    </location>
</feature>
<accession>A0A7X0EUB0</accession>
<name>A0A7X0EUB0_9PSED</name>
<feature type="transmembrane region" description="Helical" evidence="1">
    <location>
        <begin position="35"/>
        <end position="53"/>
    </location>
</feature>
<dbReference type="AlphaFoldDB" id="A0A7X0EUB0"/>
<dbReference type="RefSeq" id="WP_184683066.1">
    <property type="nucleotide sequence ID" value="NZ_JACHLL010000003.1"/>
</dbReference>
<protein>
    <submittedName>
        <fullName evidence="2">Uncharacterized protein</fullName>
    </submittedName>
</protein>
<evidence type="ECO:0000256" key="1">
    <source>
        <dbReference type="SAM" id="Phobius"/>
    </source>
</evidence>
<reference evidence="2 3" key="1">
    <citation type="submission" date="2020-08" db="EMBL/GenBank/DDBJ databases">
        <title>Functional genomics of gut bacteria from endangered species of beetles.</title>
        <authorList>
            <person name="Carlos-Shanley C."/>
        </authorList>
    </citation>
    <scope>NUCLEOTIDE SEQUENCE [LARGE SCALE GENOMIC DNA]</scope>
    <source>
        <strain evidence="2 3">S00202</strain>
    </source>
</reference>
<proteinExistence type="predicted"/>
<keyword evidence="3" id="KW-1185">Reference proteome</keyword>
<dbReference type="Proteomes" id="UP000557193">
    <property type="component" value="Unassembled WGS sequence"/>
</dbReference>
<evidence type="ECO:0000313" key="2">
    <source>
        <dbReference type="EMBL" id="MBB6341944.1"/>
    </source>
</evidence>
<keyword evidence="1" id="KW-1133">Transmembrane helix</keyword>
<gene>
    <name evidence="2" type="ORF">HNP49_002112</name>
</gene>
<keyword evidence="1" id="KW-0812">Transmembrane</keyword>
<dbReference type="EMBL" id="JACHLL010000003">
    <property type="protein sequence ID" value="MBB6341944.1"/>
    <property type="molecule type" value="Genomic_DNA"/>
</dbReference>
<organism evidence="2 3">
    <name type="scientific">Pseudomonas fluvialis</name>
    <dbReference type="NCBI Taxonomy" id="1793966"/>
    <lineage>
        <taxon>Bacteria</taxon>
        <taxon>Pseudomonadati</taxon>
        <taxon>Pseudomonadota</taxon>
        <taxon>Gammaproteobacteria</taxon>
        <taxon>Pseudomonadales</taxon>
        <taxon>Pseudomonadaceae</taxon>
        <taxon>Pseudomonas</taxon>
    </lineage>
</organism>
<keyword evidence="1" id="KW-0472">Membrane</keyword>